<dbReference type="InterPro" id="IPR049874">
    <property type="entry name" value="ROK_cs"/>
</dbReference>
<dbReference type="EMBL" id="WUUK01000001">
    <property type="protein sequence ID" value="MXQ50193.1"/>
    <property type="molecule type" value="Genomic_DNA"/>
</dbReference>
<proteinExistence type="inferred from homology"/>
<keyword evidence="5" id="KW-0547">Nucleotide-binding</keyword>
<dbReference type="AlphaFoldDB" id="A0A6N8TWW5"/>
<accession>A0A6N8TWW5</accession>
<dbReference type="InterPro" id="IPR000600">
    <property type="entry name" value="ROK"/>
</dbReference>
<dbReference type="Pfam" id="PF00480">
    <property type="entry name" value="ROK"/>
    <property type="match status" value="1"/>
</dbReference>
<sequence>MKRILAADIGGTTCKLGVFTPELELLDKWEIPTDITDEGSRILEDIHLSFESKAGSHEYSTEGIIGIGIGVPGPVDFNNGILNGAINLNWTEQMAIAAQFESISGIPAIVDNDANVAALGEQFKGAGSGHKDVVMVTLGTGVGGGVVSNGMLIHGHGGAAGEIGHIYVDYNRRFQCNCGKKGCLETVASATGMKNLALNYYENGVTETLLAQQIETDSLSAKSIVEAGEKGDELALKVIDEVAHYIAVALSSLSAVTNPKYFILGGGVSRAGRMLIDRIEAYYRPITFPPAYENTEIIMAELGNDAGIYGAARLVKQFLA</sequence>
<keyword evidence="7" id="KW-0067">ATP-binding</keyword>
<dbReference type="SUPFAM" id="SSF53067">
    <property type="entry name" value="Actin-like ATPase domain"/>
    <property type="match status" value="1"/>
</dbReference>
<evidence type="ECO:0000256" key="6">
    <source>
        <dbReference type="ARBA" id="ARBA00022777"/>
    </source>
</evidence>
<keyword evidence="6 9" id="KW-0418">Kinase</keyword>
<dbReference type="GO" id="GO:0005524">
    <property type="term" value="F:ATP binding"/>
    <property type="evidence" value="ECO:0007669"/>
    <property type="project" value="UniProtKB-KW"/>
</dbReference>
<evidence type="ECO:0000313" key="10">
    <source>
        <dbReference type="Proteomes" id="UP000436284"/>
    </source>
</evidence>
<keyword evidence="4 9" id="KW-0808">Transferase</keyword>
<dbReference type="InterPro" id="IPR043129">
    <property type="entry name" value="ATPase_NBD"/>
</dbReference>
<name>A0A6N8TWW5_9STAP</name>
<evidence type="ECO:0000256" key="2">
    <source>
        <dbReference type="ARBA" id="ARBA00012323"/>
    </source>
</evidence>
<dbReference type="GO" id="GO:0005737">
    <property type="term" value="C:cytoplasm"/>
    <property type="evidence" value="ECO:0007669"/>
    <property type="project" value="InterPro"/>
</dbReference>
<comment type="caution">
    <text evidence="9">The sequence shown here is derived from an EMBL/GenBank/DDBJ whole genome shotgun (WGS) entry which is preliminary data.</text>
</comment>
<evidence type="ECO:0000256" key="7">
    <source>
        <dbReference type="ARBA" id="ARBA00022840"/>
    </source>
</evidence>
<evidence type="ECO:0000256" key="4">
    <source>
        <dbReference type="ARBA" id="ARBA00022679"/>
    </source>
</evidence>
<comment type="similarity">
    <text evidence="1">Belongs to the ROK (NagC/XylR) family.</text>
</comment>
<dbReference type="Proteomes" id="UP000436284">
    <property type="component" value="Unassembled WGS sequence"/>
</dbReference>
<organism evidence="9 10">
    <name type="scientific">Salinicoccus hispanicus</name>
    <dbReference type="NCBI Taxonomy" id="157225"/>
    <lineage>
        <taxon>Bacteria</taxon>
        <taxon>Bacillati</taxon>
        <taxon>Bacillota</taxon>
        <taxon>Bacilli</taxon>
        <taxon>Bacillales</taxon>
        <taxon>Staphylococcaceae</taxon>
        <taxon>Salinicoccus</taxon>
    </lineage>
</organism>
<gene>
    <name evidence="9" type="ORF">GQ671_02605</name>
</gene>
<dbReference type="RefSeq" id="WP_160652261.1">
    <property type="nucleotide sequence ID" value="NZ_JBHRWU010000001.1"/>
</dbReference>
<dbReference type="InterPro" id="IPR004654">
    <property type="entry name" value="ROK_glcA"/>
</dbReference>
<dbReference type="PANTHER" id="PTHR18964:SF149">
    <property type="entry name" value="BIFUNCTIONAL UDP-N-ACETYLGLUCOSAMINE 2-EPIMERASE_N-ACETYLMANNOSAMINE KINASE"/>
    <property type="match status" value="1"/>
</dbReference>
<dbReference type="PANTHER" id="PTHR18964">
    <property type="entry name" value="ROK (REPRESSOR, ORF, KINASE) FAMILY"/>
    <property type="match status" value="1"/>
</dbReference>
<dbReference type="GO" id="GO:0006096">
    <property type="term" value="P:glycolytic process"/>
    <property type="evidence" value="ECO:0007669"/>
    <property type="project" value="InterPro"/>
</dbReference>
<dbReference type="Gene3D" id="3.30.420.40">
    <property type="match status" value="2"/>
</dbReference>
<dbReference type="GO" id="GO:0004340">
    <property type="term" value="F:glucokinase activity"/>
    <property type="evidence" value="ECO:0007669"/>
    <property type="project" value="UniProtKB-EC"/>
</dbReference>
<keyword evidence="10" id="KW-1185">Reference proteome</keyword>
<evidence type="ECO:0000256" key="5">
    <source>
        <dbReference type="ARBA" id="ARBA00022741"/>
    </source>
</evidence>
<protein>
    <recommendedName>
        <fullName evidence="3">Glucokinase</fullName>
        <ecNumber evidence="2">2.7.1.2</ecNumber>
    </recommendedName>
    <alternativeName>
        <fullName evidence="8">Glucose kinase</fullName>
    </alternativeName>
</protein>
<dbReference type="EC" id="2.7.1.2" evidence="2"/>
<dbReference type="OrthoDB" id="9810372at2"/>
<reference evidence="9 10" key="1">
    <citation type="submission" date="2019-12" db="EMBL/GenBank/DDBJ databases">
        <title>Salinicoccus cyprini sp. nov., isolated from gastro-intestinal tract of mirror carp, Cyprinus carpio var. specularis, collected from Gobind Sagar Reservoir, Himachal Pradesh, India.</title>
        <authorList>
            <person name="Talwar C."/>
            <person name="Singh A.K."/>
            <person name="Lal R."/>
            <person name="Negi R.K."/>
        </authorList>
    </citation>
    <scope>NUCLEOTIDE SEQUENCE [LARGE SCALE GENOMIC DNA]</scope>
    <source>
        <strain evidence="9 10">J-82</strain>
    </source>
</reference>
<dbReference type="NCBIfam" id="TIGR00744">
    <property type="entry name" value="ROK_glcA_fam"/>
    <property type="match status" value="1"/>
</dbReference>
<evidence type="ECO:0000256" key="3">
    <source>
        <dbReference type="ARBA" id="ARBA00014701"/>
    </source>
</evidence>
<evidence type="ECO:0000256" key="8">
    <source>
        <dbReference type="ARBA" id="ARBA00032386"/>
    </source>
</evidence>
<evidence type="ECO:0000313" key="9">
    <source>
        <dbReference type="EMBL" id="MXQ50193.1"/>
    </source>
</evidence>
<evidence type="ECO:0000256" key="1">
    <source>
        <dbReference type="ARBA" id="ARBA00006479"/>
    </source>
</evidence>
<dbReference type="PROSITE" id="PS01125">
    <property type="entry name" value="ROK"/>
    <property type="match status" value="1"/>
</dbReference>